<feature type="region of interest" description="Disordered" evidence="8">
    <location>
        <begin position="15"/>
        <end position="41"/>
    </location>
</feature>
<keyword evidence="5" id="KW-0732">Signal</keyword>
<dbReference type="NCBIfam" id="NF041518">
    <property type="entry name" value="choice_anch_Q"/>
    <property type="match status" value="1"/>
</dbReference>
<comment type="subcellular location">
    <subcellularLocation>
        <location evidence="1">Cell envelope</location>
    </subcellularLocation>
    <subcellularLocation>
        <location evidence="2">Cell outer membrane</location>
    </subcellularLocation>
    <subcellularLocation>
        <location evidence="3">Secreted</location>
    </subcellularLocation>
</comment>
<evidence type="ECO:0000256" key="7">
    <source>
        <dbReference type="ARBA" id="ARBA00023237"/>
    </source>
</evidence>
<dbReference type="InterPro" id="IPR003368">
    <property type="entry name" value="POMP_repeat"/>
</dbReference>
<reference evidence="11" key="1">
    <citation type="submission" date="2012-11" db="EMBL/GenBank/DDBJ databases">
        <authorList>
            <person name="Lucero-Rivera Y.E."/>
            <person name="Tovar-Ramirez D."/>
        </authorList>
    </citation>
    <scope>NUCLEOTIDE SEQUENCE [LARGE SCALE GENOMIC DNA]</scope>
    <source>
        <strain evidence="11">Araruama</strain>
    </source>
</reference>
<evidence type="ECO:0000256" key="5">
    <source>
        <dbReference type="ARBA" id="ARBA00022729"/>
    </source>
</evidence>
<protein>
    <recommendedName>
        <fullName evidence="9">PKD domain-containing protein</fullName>
    </recommendedName>
</protein>
<accession>A0A1V1NV92</accession>
<dbReference type="FunFam" id="2.60.40.10:FF:000270">
    <property type="entry name" value="Cell surface protein"/>
    <property type="match status" value="1"/>
</dbReference>
<dbReference type="GO" id="GO:0005576">
    <property type="term" value="C:extracellular region"/>
    <property type="evidence" value="ECO:0007669"/>
    <property type="project" value="UniProtKB-SubCell"/>
</dbReference>
<evidence type="ECO:0000259" key="9">
    <source>
        <dbReference type="PROSITE" id="PS50093"/>
    </source>
</evidence>
<comment type="caution">
    <text evidence="10">The sequence shown here is derived from an EMBL/GenBank/DDBJ whole genome shotgun (WGS) entry which is preliminary data.</text>
</comment>
<keyword evidence="4" id="KW-0964">Secreted</keyword>
<dbReference type="AlphaFoldDB" id="A0A1V1NV92"/>
<dbReference type="InterPro" id="IPR000601">
    <property type="entry name" value="PKD_dom"/>
</dbReference>
<gene>
    <name evidence="10" type="ORF">OMM_12759</name>
</gene>
<feature type="domain" description="PKD" evidence="9">
    <location>
        <begin position="135"/>
        <end position="201"/>
    </location>
</feature>
<evidence type="ECO:0000256" key="2">
    <source>
        <dbReference type="ARBA" id="ARBA00004442"/>
    </source>
</evidence>
<sequence length="518" mass="56513">MSDFRLNSTSPCIDAGTTINAPTNDLSGKSRPSGDAPDMGAYEWNNREPSAYFYANNTKVYAGIAVEFIDRSYSYDGIHTWQWDFGDGTEDESQHPIHTYENPGIYTVKLTIYETDGDSDSSIKYGYINIKGEEPTADFYANSRTGFGSLDVQFTDRSVSPQSEIVKWLWEFGDGQTSIERNPLHHYTDHGVYTVQLTVSNIAEAEHSISKYHYIQIQDTQPKVTFSAYPRYGQKALIVRFYNQSTSFYEITDWHWDFGDGETSSGANPTHTYDHSGYYSVTLEVISAGGTFETYQNNYIRVFESVETFYVNASGGQGKYTRIQSAIDASNMGDTIIVEPGTYTESIDFKGKGITLKSSLGAEQTIIDANHMDSVVKCINGEDSGSVLRGFSLTNGSAVNGGGINISGASSPTIIDCIVFNNQAQKEGGGIAAVYSSMPMMIDCEIKSNIARNGAGIACLNSSSASLRNTTIIENQALKNGGGVYAYYASFPDINVCEISDNTAQSRGGGIYGFGAAP</sequence>
<dbReference type="Proteomes" id="UP000189670">
    <property type="component" value="Unassembled WGS sequence"/>
</dbReference>
<dbReference type="CDD" id="cd00146">
    <property type="entry name" value="PKD"/>
    <property type="match status" value="3"/>
</dbReference>
<dbReference type="Pfam" id="PF02415">
    <property type="entry name" value="Chlam_PMP"/>
    <property type="match status" value="1"/>
</dbReference>
<keyword evidence="7" id="KW-0998">Cell outer membrane</keyword>
<dbReference type="PANTHER" id="PTHR36842:SF1">
    <property type="entry name" value="PROTEIN TOLB"/>
    <property type="match status" value="1"/>
</dbReference>
<keyword evidence="6" id="KW-0472">Membrane</keyword>
<feature type="compositionally biased region" description="Polar residues" evidence="8">
    <location>
        <begin position="15"/>
        <end position="27"/>
    </location>
</feature>
<dbReference type="PANTHER" id="PTHR36842">
    <property type="entry name" value="PROTEIN TOLB HOMOLOG"/>
    <property type="match status" value="1"/>
</dbReference>
<dbReference type="InterPro" id="IPR012334">
    <property type="entry name" value="Pectin_lyas_fold"/>
</dbReference>
<dbReference type="GO" id="GO:0009279">
    <property type="term" value="C:cell outer membrane"/>
    <property type="evidence" value="ECO:0007669"/>
    <property type="project" value="UniProtKB-SubCell"/>
</dbReference>
<feature type="domain" description="PKD" evidence="9">
    <location>
        <begin position="222"/>
        <end position="294"/>
    </location>
</feature>
<dbReference type="InterPro" id="IPR011050">
    <property type="entry name" value="Pectin_lyase_fold/virulence"/>
</dbReference>
<dbReference type="InterPro" id="IPR059226">
    <property type="entry name" value="Choice_anch_Q_dom"/>
</dbReference>
<dbReference type="InterPro" id="IPR013783">
    <property type="entry name" value="Ig-like_fold"/>
</dbReference>
<dbReference type="SMART" id="SM00089">
    <property type="entry name" value="PKD"/>
    <property type="match status" value="3"/>
</dbReference>
<dbReference type="Gene3D" id="2.60.40.10">
    <property type="entry name" value="Immunoglobulins"/>
    <property type="match status" value="3"/>
</dbReference>
<dbReference type="Gene3D" id="2.160.20.10">
    <property type="entry name" value="Single-stranded right-handed beta-helix, Pectin lyase-like"/>
    <property type="match status" value="2"/>
</dbReference>
<dbReference type="Pfam" id="PF18911">
    <property type="entry name" value="PKD_4"/>
    <property type="match status" value="3"/>
</dbReference>
<feature type="non-terminal residue" evidence="10">
    <location>
        <position position="518"/>
    </location>
</feature>
<dbReference type="EMBL" id="ATBP01001963">
    <property type="protein sequence ID" value="ETR66471.1"/>
    <property type="molecule type" value="Genomic_DNA"/>
</dbReference>
<feature type="domain" description="PKD" evidence="9">
    <location>
        <begin position="49"/>
        <end position="117"/>
    </location>
</feature>
<evidence type="ECO:0000313" key="10">
    <source>
        <dbReference type="EMBL" id="ETR66471.1"/>
    </source>
</evidence>
<name>A0A1V1NV92_9BACT</name>
<evidence type="ECO:0000256" key="1">
    <source>
        <dbReference type="ARBA" id="ARBA00004196"/>
    </source>
</evidence>
<evidence type="ECO:0000256" key="6">
    <source>
        <dbReference type="ARBA" id="ARBA00023136"/>
    </source>
</evidence>
<evidence type="ECO:0000256" key="8">
    <source>
        <dbReference type="SAM" id="MobiDB-lite"/>
    </source>
</evidence>
<evidence type="ECO:0000313" key="11">
    <source>
        <dbReference type="Proteomes" id="UP000189670"/>
    </source>
</evidence>
<dbReference type="PROSITE" id="PS50093">
    <property type="entry name" value="PKD"/>
    <property type="match status" value="3"/>
</dbReference>
<dbReference type="SUPFAM" id="SSF51126">
    <property type="entry name" value="Pectin lyase-like"/>
    <property type="match status" value="1"/>
</dbReference>
<dbReference type="InterPro" id="IPR035986">
    <property type="entry name" value="PKD_dom_sf"/>
</dbReference>
<dbReference type="InterPro" id="IPR022409">
    <property type="entry name" value="PKD/Chitinase_dom"/>
</dbReference>
<proteinExistence type="predicted"/>
<evidence type="ECO:0000256" key="4">
    <source>
        <dbReference type="ARBA" id="ARBA00022525"/>
    </source>
</evidence>
<dbReference type="SUPFAM" id="SSF49299">
    <property type="entry name" value="PKD domain"/>
    <property type="match status" value="3"/>
</dbReference>
<organism evidence="10 11">
    <name type="scientific">Candidatus Magnetoglobus multicellularis str. Araruama</name>
    <dbReference type="NCBI Taxonomy" id="890399"/>
    <lineage>
        <taxon>Bacteria</taxon>
        <taxon>Pseudomonadati</taxon>
        <taxon>Thermodesulfobacteriota</taxon>
        <taxon>Desulfobacteria</taxon>
        <taxon>Desulfobacterales</taxon>
        <taxon>Desulfobacteraceae</taxon>
        <taxon>Candidatus Magnetoglobus</taxon>
    </lineage>
</organism>
<evidence type="ECO:0000256" key="3">
    <source>
        <dbReference type="ARBA" id="ARBA00004613"/>
    </source>
</evidence>